<gene>
    <name evidence="16" type="ORF">JM946_09010</name>
</gene>
<sequence length="792" mass="88458">MKTIVAAIAISLSYASATLSAERADPKCHLDVNSAPLEEMLLDVGRQCGVQILYYSELTAGHTAPRLTGEYAVADALRRLLQGTDLAFRHVNATTLEIKRSDAIVRSTHRAGRSSAASKPDIEEVVVIGTTEDLVATRTETPLREIPQSISIMSGEQMRQQGALNIFDAMQDAVGVSTVRWDSFFLELHTRGFQISSFMLDGGGNLRGVPQWEFIGAILFTPDLGEFDRIEVLRGSNALFGADANPAGTINLIRKRPLADTKVHFSATAGSWENYRQEIDVTGPITEDGALRGRMVASNASREYFYKNADDRRQSIYGVVDYDLTDDLVVTLGGSYLKSRGRPFVYGGPPSYTTASTPEDPKLPRDLGIAFDWSRWDTRVAEAFFRLDHAFGDDSRLRLSATYLDNSASYRIGYLVFIDGATRLAYGTSQYTLEPVEQQHWSVEGTFTGAGEWWGHRVEWALGADLMRNSSSTDLGIHDFRTDIDPYNFDPTMPPSPARNFRTMSDDVDVRIGGAFASLRAQLTNPWFVTAGLRVSSQRLTDRNVYRIQHPTEMDFEQEYTKTPYFGTLYKLNSTWSLYASYADIFAHNGGARRRRDLSLIDAIQGVTLEAGIKGALGEGALNSSLAVYKTVQRGIAVSDRQPAPVPRCCYRASGRLETTGVDLELSGHIGRDWLIGAGYTYNGRERVVLQTQPTPRHLLKAWTDYPLPGAWHRWTIGGSLHAKSTLTPRSQFAGQKSYAVLNPRVSYRFDEHWQAALTVNNVFDEYYYEDFLGAFWYGEPRNYFLRIDARF</sequence>
<evidence type="ECO:0000256" key="12">
    <source>
        <dbReference type="PROSITE-ProRule" id="PRU01360"/>
    </source>
</evidence>
<evidence type="ECO:0000256" key="13">
    <source>
        <dbReference type="RuleBase" id="RU003357"/>
    </source>
</evidence>
<dbReference type="EMBL" id="JAEVLS010000002">
    <property type="protein sequence ID" value="MBM0104887.1"/>
    <property type="molecule type" value="Genomic_DNA"/>
</dbReference>
<keyword evidence="3 12" id="KW-0813">Transport</keyword>
<keyword evidence="17" id="KW-1185">Reference proteome</keyword>
<dbReference type="Proteomes" id="UP000661077">
    <property type="component" value="Unassembled WGS sequence"/>
</dbReference>
<evidence type="ECO:0000256" key="3">
    <source>
        <dbReference type="ARBA" id="ARBA00022448"/>
    </source>
</evidence>
<protein>
    <submittedName>
        <fullName evidence="16">TonB-dependent siderophore receptor</fullName>
    </submittedName>
</protein>
<keyword evidence="4 12" id="KW-1134">Transmembrane beta strand</keyword>
<dbReference type="InterPro" id="IPR010105">
    <property type="entry name" value="TonB_sidphr_rcpt"/>
</dbReference>
<dbReference type="InterPro" id="IPR036942">
    <property type="entry name" value="Beta-barrel_TonB_sf"/>
</dbReference>
<dbReference type="SUPFAM" id="SSF56935">
    <property type="entry name" value="Porins"/>
    <property type="match status" value="1"/>
</dbReference>
<keyword evidence="8 13" id="KW-0798">TonB box</keyword>
<evidence type="ECO:0000256" key="11">
    <source>
        <dbReference type="ARBA" id="ARBA00023237"/>
    </source>
</evidence>
<dbReference type="InterPro" id="IPR011662">
    <property type="entry name" value="Secretin/TonB_short_N"/>
</dbReference>
<evidence type="ECO:0000256" key="6">
    <source>
        <dbReference type="ARBA" id="ARBA00022692"/>
    </source>
</evidence>
<dbReference type="InterPro" id="IPR037066">
    <property type="entry name" value="Plug_dom_sf"/>
</dbReference>
<dbReference type="Pfam" id="PF07715">
    <property type="entry name" value="Plug"/>
    <property type="match status" value="1"/>
</dbReference>
<dbReference type="SMART" id="SM00965">
    <property type="entry name" value="STN"/>
    <property type="match status" value="1"/>
</dbReference>
<keyword evidence="14" id="KW-0732">Signal</keyword>
<evidence type="ECO:0000256" key="4">
    <source>
        <dbReference type="ARBA" id="ARBA00022452"/>
    </source>
</evidence>
<keyword evidence="5" id="KW-0406">Ion transport</keyword>
<comment type="subcellular location">
    <subcellularLocation>
        <location evidence="1 12">Cell outer membrane</location>
        <topology evidence="1 12">Multi-pass membrane protein</topology>
    </subcellularLocation>
</comment>
<keyword evidence="6 12" id="KW-0812">Transmembrane</keyword>
<evidence type="ECO:0000256" key="14">
    <source>
        <dbReference type="SAM" id="SignalP"/>
    </source>
</evidence>
<feature type="signal peptide" evidence="14">
    <location>
        <begin position="1"/>
        <end position="17"/>
    </location>
</feature>
<evidence type="ECO:0000256" key="10">
    <source>
        <dbReference type="ARBA" id="ARBA00023170"/>
    </source>
</evidence>
<evidence type="ECO:0000256" key="8">
    <source>
        <dbReference type="ARBA" id="ARBA00023077"/>
    </source>
</evidence>
<evidence type="ECO:0000256" key="9">
    <source>
        <dbReference type="ARBA" id="ARBA00023136"/>
    </source>
</evidence>
<keyword evidence="10 16" id="KW-0675">Receptor</keyword>
<dbReference type="Gene3D" id="3.55.50.30">
    <property type="match status" value="1"/>
</dbReference>
<feature type="domain" description="Secretin/TonB short N-terminal" evidence="15">
    <location>
        <begin position="50"/>
        <end position="99"/>
    </location>
</feature>
<evidence type="ECO:0000256" key="1">
    <source>
        <dbReference type="ARBA" id="ARBA00004571"/>
    </source>
</evidence>
<name>A0ABS1WV88_9GAMM</name>
<evidence type="ECO:0000313" key="17">
    <source>
        <dbReference type="Proteomes" id="UP000661077"/>
    </source>
</evidence>
<dbReference type="RefSeq" id="WP_203166957.1">
    <property type="nucleotide sequence ID" value="NZ_JAEVLS010000002.1"/>
</dbReference>
<evidence type="ECO:0000256" key="5">
    <source>
        <dbReference type="ARBA" id="ARBA00022496"/>
    </source>
</evidence>
<dbReference type="CDD" id="cd01347">
    <property type="entry name" value="ligand_gated_channel"/>
    <property type="match status" value="1"/>
</dbReference>
<dbReference type="NCBIfam" id="TIGR01783">
    <property type="entry name" value="TonB-siderophor"/>
    <property type="match status" value="1"/>
</dbReference>
<evidence type="ECO:0000313" key="16">
    <source>
        <dbReference type="EMBL" id="MBM0104887.1"/>
    </source>
</evidence>
<keyword evidence="9 12" id="KW-0472">Membrane</keyword>
<dbReference type="Pfam" id="PF00593">
    <property type="entry name" value="TonB_dep_Rec_b-barrel"/>
    <property type="match status" value="1"/>
</dbReference>
<feature type="chain" id="PRO_5045677322" evidence="14">
    <location>
        <begin position="18"/>
        <end position="792"/>
    </location>
</feature>
<keyword evidence="5" id="KW-0410">Iron transport</keyword>
<keyword evidence="7" id="KW-0408">Iron</keyword>
<keyword evidence="11 12" id="KW-0998">Cell outer membrane</keyword>
<dbReference type="PROSITE" id="PS52016">
    <property type="entry name" value="TONB_DEPENDENT_REC_3"/>
    <property type="match status" value="1"/>
</dbReference>
<accession>A0ABS1WV88</accession>
<dbReference type="Gene3D" id="2.170.130.10">
    <property type="entry name" value="TonB-dependent receptor, plug domain"/>
    <property type="match status" value="1"/>
</dbReference>
<dbReference type="InterPro" id="IPR039426">
    <property type="entry name" value="TonB-dep_rcpt-like"/>
</dbReference>
<comment type="caution">
    <text evidence="16">The sequence shown here is derived from an EMBL/GenBank/DDBJ whole genome shotgun (WGS) entry which is preliminary data.</text>
</comment>
<dbReference type="Gene3D" id="2.40.170.20">
    <property type="entry name" value="TonB-dependent receptor, beta-barrel domain"/>
    <property type="match status" value="1"/>
</dbReference>
<dbReference type="PANTHER" id="PTHR32552:SF74">
    <property type="entry name" value="HYDROXAMATE SIDEROPHORE RECEPTOR FHUE"/>
    <property type="match status" value="1"/>
</dbReference>
<evidence type="ECO:0000256" key="7">
    <source>
        <dbReference type="ARBA" id="ARBA00023004"/>
    </source>
</evidence>
<dbReference type="PANTHER" id="PTHR32552">
    <property type="entry name" value="FERRICHROME IRON RECEPTOR-RELATED"/>
    <property type="match status" value="1"/>
</dbReference>
<evidence type="ECO:0000259" key="15">
    <source>
        <dbReference type="SMART" id="SM00965"/>
    </source>
</evidence>
<proteinExistence type="inferred from homology"/>
<dbReference type="InterPro" id="IPR000531">
    <property type="entry name" value="Beta-barrel_TonB"/>
</dbReference>
<comment type="similarity">
    <text evidence="2 12 13">Belongs to the TonB-dependent receptor family.</text>
</comment>
<reference evidence="16 17" key="1">
    <citation type="journal article" date="2021" name="Int. J. Syst. Evol. Microbiol.">
        <title>Steroidobacter gossypii sp. nov., isolated from soil of cotton cropping field.</title>
        <authorList>
            <person name="Huang R."/>
            <person name="Yang S."/>
            <person name="Zhen C."/>
            <person name="Liu W."/>
        </authorList>
    </citation>
    <scope>NUCLEOTIDE SEQUENCE [LARGE SCALE GENOMIC DNA]</scope>
    <source>
        <strain evidence="16 17">S1-65</strain>
    </source>
</reference>
<evidence type="ECO:0000256" key="2">
    <source>
        <dbReference type="ARBA" id="ARBA00009810"/>
    </source>
</evidence>
<dbReference type="InterPro" id="IPR012910">
    <property type="entry name" value="Plug_dom"/>
</dbReference>
<organism evidence="16 17">
    <name type="scientific">Steroidobacter gossypii</name>
    <dbReference type="NCBI Taxonomy" id="2805490"/>
    <lineage>
        <taxon>Bacteria</taxon>
        <taxon>Pseudomonadati</taxon>
        <taxon>Pseudomonadota</taxon>
        <taxon>Gammaproteobacteria</taxon>
        <taxon>Steroidobacterales</taxon>
        <taxon>Steroidobacteraceae</taxon>
        <taxon>Steroidobacter</taxon>
    </lineage>
</organism>